<keyword evidence="1" id="KW-0732">Signal</keyword>
<dbReference type="PANTHER" id="PTHR43037">
    <property type="entry name" value="UNNAMED PRODUCT-RELATED"/>
    <property type="match status" value="1"/>
</dbReference>
<gene>
    <name evidence="3" type="ORF">GCM10023156_56150</name>
</gene>
<evidence type="ECO:0000313" key="3">
    <source>
        <dbReference type="EMBL" id="GAA4466829.1"/>
    </source>
</evidence>
<dbReference type="InterPro" id="IPR003140">
    <property type="entry name" value="PLipase/COase/thioEstase"/>
</dbReference>
<feature type="domain" description="Phospholipase/carboxylesterase/thioesterase" evidence="2">
    <location>
        <begin position="120"/>
        <end position="213"/>
    </location>
</feature>
<proteinExistence type="predicted"/>
<keyword evidence="4" id="KW-1185">Reference proteome</keyword>
<comment type="caution">
    <text evidence="3">The sequence shown here is derived from an EMBL/GenBank/DDBJ whole genome shotgun (WGS) entry which is preliminary data.</text>
</comment>
<organism evidence="3 4">
    <name type="scientific">Novipirellula rosea</name>
    <dbReference type="NCBI Taxonomy" id="1031540"/>
    <lineage>
        <taxon>Bacteria</taxon>
        <taxon>Pseudomonadati</taxon>
        <taxon>Planctomycetota</taxon>
        <taxon>Planctomycetia</taxon>
        <taxon>Pirellulales</taxon>
        <taxon>Pirellulaceae</taxon>
        <taxon>Novipirellula</taxon>
    </lineage>
</organism>
<evidence type="ECO:0000256" key="1">
    <source>
        <dbReference type="ARBA" id="ARBA00022729"/>
    </source>
</evidence>
<dbReference type="Gene3D" id="3.40.50.1820">
    <property type="entry name" value="alpha/beta hydrolase"/>
    <property type="match status" value="1"/>
</dbReference>
<evidence type="ECO:0000313" key="4">
    <source>
        <dbReference type="Proteomes" id="UP001500840"/>
    </source>
</evidence>
<dbReference type="EMBL" id="BAABGA010000082">
    <property type="protein sequence ID" value="GAA4466829.1"/>
    <property type="molecule type" value="Genomic_DNA"/>
</dbReference>
<dbReference type="PANTHER" id="PTHR43037:SF1">
    <property type="entry name" value="BLL1128 PROTEIN"/>
    <property type="match status" value="1"/>
</dbReference>
<dbReference type="Proteomes" id="UP001500840">
    <property type="component" value="Unassembled WGS sequence"/>
</dbReference>
<name>A0ABP8NKA7_9BACT</name>
<dbReference type="InterPro" id="IPR029058">
    <property type="entry name" value="AB_hydrolase_fold"/>
</dbReference>
<reference evidence="4" key="1">
    <citation type="journal article" date="2019" name="Int. J. Syst. Evol. Microbiol.">
        <title>The Global Catalogue of Microorganisms (GCM) 10K type strain sequencing project: providing services to taxonomists for standard genome sequencing and annotation.</title>
        <authorList>
            <consortium name="The Broad Institute Genomics Platform"/>
            <consortium name="The Broad Institute Genome Sequencing Center for Infectious Disease"/>
            <person name="Wu L."/>
            <person name="Ma J."/>
        </authorList>
    </citation>
    <scope>NUCLEOTIDE SEQUENCE [LARGE SCALE GENOMIC DNA]</scope>
    <source>
        <strain evidence="4">JCM 17759</strain>
    </source>
</reference>
<dbReference type="SUPFAM" id="SSF53474">
    <property type="entry name" value="alpha/beta-Hydrolases"/>
    <property type="match status" value="1"/>
</dbReference>
<protein>
    <submittedName>
        <fullName evidence="3">Phospholipase</fullName>
    </submittedName>
</protein>
<dbReference type="InterPro" id="IPR050955">
    <property type="entry name" value="Plant_Biomass_Hydrol_Est"/>
</dbReference>
<evidence type="ECO:0000259" key="2">
    <source>
        <dbReference type="Pfam" id="PF02230"/>
    </source>
</evidence>
<sequence length="279" mass="31193">MGPPEEESGLNFAGNSDSFLQDYSWHDSVSDANLVDGFPNPFDQFKGVGARTAFFLPLHYEANYAYPLLIWLHNDGFNENQITQVMPHISLRNYVGVGVRASCATDSSGHRYEWRTRPGAIQTAYENVMQAIDEASERFSVNASRIVLAGYQSGGAMAMRIALRDPKRFAGVVSLGGRMPSGCRALSNLSDLRERRLPMLWQWATENSLFDSSELDEDMRRAMMIRAQLEIRQYCDDDEMNTVALADINQWIMDKVVSGTSGSSSSDRWASSPTQFSSN</sequence>
<dbReference type="Pfam" id="PF02230">
    <property type="entry name" value="Abhydrolase_2"/>
    <property type="match status" value="1"/>
</dbReference>
<accession>A0ABP8NKA7</accession>